<gene>
    <name evidence="1" type="ORF">A2938_00385</name>
</gene>
<name>A0A1G2NEB7_9BACT</name>
<sequence length="225" mass="25594">MFKKLLKKARKKWRLRNFNLFGWRILRQERALPLDVRNICKVAIYARQVDRVKNVPGAFVECGVWKGRTLLMLAALGGPNRTVWGFDSFHGFPELSAHDVKESAEREHFRDTSLPMVQKFLAFNKVSARLIQGYFHDTLPKYKTDIGPIALLCLDCDIYDSYRVCLEELYDSVSPGGVILLDEYKNSEELRKWPGAAKAVDEFCAARSLAVVDGGGKSIIIKPRA</sequence>
<accession>A0A1G2NEB7</accession>
<dbReference type="PANTHER" id="PTHR40036">
    <property type="entry name" value="MACROCIN O-METHYLTRANSFERASE"/>
    <property type="match status" value="1"/>
</dbReference>
<dbReference type="SUPFAM" id="SSF53335">
    <property type="entry name" value="S-adenosyl-L-methionine-dependent methyltransferases"/>
    <property type="match status" value="1"/>
</dbReference>
<comment type="caution">
    <text evidence="1">The sequence shown here is derived from an EMBL/GenBank/DDBJ whole genome shotgun (WGS) entry which is preliminary data.</text>
</comment>
<dbReference type="Proteomes" id="UP000177797">
    <property type="component" value="Unassembled WGS sequence"/>
</dbReference>
<dbReference type="InterPro" id="IPR008884">
    <property type="entry name" value="TylF_MeTrfase"/>
</dbReference>
<dbReference type="EMBL" id="MHSA01000025">
    <property type="protein sequence ID" value="OHA33751.1"/>
    <property type="molecule type" value="Genomic_DNA"/>
</dbReference>
<evidence type="ECO:0008006" key="3">
    <source>
        <dbReference type="Google" id="ProtNLM"/>
    </source>
</evidence>
<protein>
    <recommendedName>
        <fullName evidence="3">Methyltransferase</fullName>
    </recommendedName>
</protein>
<evidence type="ECO:0000313" key="1">
    <source>
        <dbReference type="EMBL" id="OHA33751.1"/>
    </source>
</evidence>
<dbReference type="PANTHER" id="PTHR40036:SF1">
    <property type="entry name" value="MACROCIN O-METHYLTRANSFERASE"/>
    <property type="match status" value="1"/>
</dbReference>
<evidence type="ECO:0000313" key="2">
    <source>
        <dbReference type="Proteomes" id="UP000177797"/>
    </source>
</evidence>
<dbReference type="AlphaFoldDB" id="A0A1G2NEB7"/>
<reference evidence="1 2" key="1">
    <citation type="journal article" date="2016" name="Nat. Commun.">
        <title>Thousands of microbial genomes shed light on interconnected biogeochemical processes in an aquifer system.</title>
        <authorList>
            <person name="Anantharaman K."/>
            <person name="Brown C.T."/>
            <person name="Hug L.A."/>
            <person name="Sharon I."/>
            <person name="Castelle C.J."/>
            <person name="Probst A.J."/>
            <person name="Thomas B.C."/>
            <person name="Singh A."/>
            <person name="Wilkins M.J."/>
            <person name="Karaoz U."/>
            <person name="Brodie E.L."/>
            <person name="Williams K.H."/>
            <person name="Hubbard S.S."/>
            <person name="Banfield J.F."/>
        </authorList>
    </citation>
    <scope>NUCLEOTIDE SEQUENCE [LARGE SCALE GENOMIC DNA]</scope>
</reference>
<dbReference type="InterPro" id="IPR029063">
    <property type="entry name" value="SAM-dependent_MTases_sf"/>
</dbReference>
<dbReference type="Gene3D" id="3.40.50.150">
    <property type="entry name" value="Vaccinia Virus protein VP39"/>
    <property type="match status" value="1"/>
</dbReference>
<dbReference type="Pfam" id="PF05711">
    <property type="entry name" value="TylF"/>
    <property type="match status" value="1"/>
</dbReference>
<organism evidence="1 2">
    <name type="scientific">Candidatus Taylorbacteria bacterium RIFCSPLOWO2_01_FULL_48_100</name>
    <dbReference type="NCBI Taxonomy" id="1802322"/>
    <lineage>
        <taxon>Bacteria</taxon>
        <taxon>Candidatus Tayloriibacteriota</taxon>
    </lineage>
</organism>
<proteinExistence type="predicted"/>